<evidence type="ECO:0000256" key="5">
    <source>
        <dbReference type="SAM" id="MobiDB-lite"/>
    </source>
</evidence>
<dbReference type="KEGG" id="hlt:I7X12_15465"/>
<evidence type="ECO:0000313" key="7">
    <source>
        <dbReference type="EMBL" id="QPV62130.1"/>
    </source>
</evidence>
<feature type="domain" description="Protein kinase" evidence="6">
    <location>
        <begin position="249"/>
        <end position="517"/>
    </location>
</feature>
<dbReference type="GO" id="GO:0004674">
    <property type="term" value="F:protein serine/threonine kinase activity"/>
    <property type="evidence" value="ECO:0007669"/>
    <property type="project" value="TreeGrafter"/>
</dbReference>
<dbReference type="AlphaFoldDB" id="A0A7T3KUT8"/>
<dbReference type="EMBL" id="CP065856">
    <property type="protein sequence ID" value="QPV62130.1"/>
    <property type="molecule type" value="Genomic_DNA"/>
</dbReference>
<reference evidence="7 8" key="1">
    <citation type="submission" date="2020-12" db="EMBL/GenBank/DDBJ databases">
        <title>Halosimplex halophilum sp. nov. and Halosimplex salinum sp. nov., two new members of the genus Halosimplex.</title>
        <authorList>
            <person name="Cui H.L."/>
        </authorList>
    </citation>
    <scope>NUCLEOTIDE SEQUENCE [LARGE SCALE GENOMIC DNA]</scope>
    <source>
        <strain evidence="7 8">YGH94</strain>
    </source>
</reference>
<accession>A0A7T3KUT8</accession>
<dbReference type="InterPro" id="IPR011009">
    <property type="entry name" value="Kinase-like_dom_sf"/>
</dbReference>
<evidence type="ECO:0000256" key="1">
    <source>
        <dbReference type="ARBA" id="ARBA00022679"/>
    </source>
</evidence>
<dbReference type="InterPro" id="IPR000719">
    <property type="entry name" value="Prot_kinase_dom"/>
</dbReference>
<organism evidence="7 8">
    <name type="scientific">Halosimplex litoreum</name>
    <dbReference type="NCBI Taxonomy" id="1198301"/>
    <lineage>
        <taxon>Archaea</taxon>
        <taxon>Methanobacteriati</taxon>
        <taxon>Methanobacteriota</taxon>
        <taxon>Stenosarchaea group</taxon>
        <taxon>Halobacteria</taxon>
        <taxon>Halobacteriales</taxon>
        <taxon>Haloarculaceae</taxon>
        <taxon>Halosimplex</taxon>
    </lineage>
</organism>
<dbReference type="SMART" id="SM00220">
    <property type="entry name" value="S_TKc"/>
    <property type="match status" value="1"/>
</dbReference>
<feature type="region of interest" description="Disordered" evidence="5">
    <location>
        <begin position="1"/>
        <end position="46"/>
    </location>
</feature>
<evidence type="ECO:0000256" key="3">
    <source>
        <dbReference type="ARBA" id="ARBA00022777"/>
    </source>
</evidence>
<keyword evidence="2" id="KW-0547">Nucleotide-binding</keyword>
<feature type="compositionally biased region" description="Gly residues" evidence="5">
    <location>
        <begin position="165"/>
        <end position="174"/>
    </location>
</feature>
<dbReference type="Pfam" id="PF00069">
    <property type="entry name" value="Pkinase"/>
    <property type="match status" value="1"/>
</dbReference>
<dbReference type="PROSITE" id="PS50011">
    <property type="entry name" value="PROTEIN_KINASE_DOM"/>
    <property type="match status" value="1"/>
</dbReference>
<feature type="region of interest" description="Disordered" evidence="5">
    <location>
        <begin position="142"/>
        <end position="223"/>
    </location>
</feature>
<protein>
    <submittedName>
        <fullName evidence="7">Protein kinase</fullName>
    </submittedName>
</protein>
<evidence type="ECO:0000256" key="2">
    <source>
        <dbReference type="ARBA" id="ARBA00022741"/>
    </source>
</evidence>
<dbReference type="GO" id="GO:0005524">
    <property type="term" value="F:ATP binding"/>
    <property type="evidence" value="ECO:0007669"/>
    <property type="project" value="UniProtKB-KW"/>
</dbReference>
<proteinExistence type="predicted"/>
<dbReference type="Gene3D" id="1.10.510.10">
    <property type="entry name" value="Transferase(Phosphotransferase) domain 1"/>
    <property type="match status" value="1"/>
</dbReference>
<keyword evidence="4" id="KW-0067">ATP-binding</keyword>
<dbReference type="RefSeq" id="WP_198060945.1">
    <property type="nucleotide sequence ID" value="NZ_CP065856.1"/>
</dbReference>
<dbReference type="OrthoDB" id="41005at2157"/>
<dbReference type="Proteomes" id="UP000595001">
    <property type="component" value="Chromosome"/>
</dbReference>
<evidence type="ECO:0000313" key="8">
    <source>
        <dbReference type="Proteomes" id="UP000595001"/>
    </source>
</evidence>
<evidence type="ECO:0000256" key="4">
    <source>
        <dbReference type="ARBA" id="ARBA00022840"/>
    </source>
</evidence>
<sequence>MSEDTTTGDRGGTAADGSGGDGAETGDDGRDGSRGPVLAVLADPERGDERLPQVLGALDGDDRAERLRATLALCLAVEADADLLDPVVRRLVDRLDDEPPVEIPHALDYLAARRPKAVDEVVTDLDEQRELRARQHLYQSGAGFARSEYRPSASGDRGAGRARVAGGGGGGGDGQRVYTDRSPGADFDPSTLAEGGGADGAESDDAEGDRGEPDGDDADDGRRALTRGRLALVTRRLSTVIDRSRFDDLTVHSDRERGRFGDSYQAVGSVGDEEAPLSLTVFRMPDDDRAAFAGALRDALDAWAGADGHELVLTVHDWGLRPRPWAALEHTGTALADREDGPLDAREAVANAAEIADAVAHVHQRGVVHGALDPATVAYPGATFTERERQRPRVTDFGLARVYADHRGLANVIDPRFAAPEHYSGRFGEIDRATDVYGLGVLLYRLVTGEPPYHGTVEEVRAGVCSDRAPVPSEVESDLPGDLDRVVRKATATGKLARYETVTGFRRELRGVDVDGR</sequence>
<name>A0A7T3KUT8_9EURY</name>
<dbReference type="GeneID" id="60589920"/>
<evidence type="ECO:0000259" key="6">
    <source>
        <dbReference type="PROSITE" id="PS50011"/>
    </source>
</evidence>
<dbReference type="PANTHER" id="PTHR43289">
    <property type="entry name" value="MITOGEN-ACTIVATED PROTEIN KINASE KINASE KINASE 20-RELATED"/>
    <property type="match status" value="1"/>
</dbReference>
<keyword evidence="3 7" id="KW-0418">Kinase</keyword>
<keyword evidence="8" id="KW-1185">Reference proteome</keyword>
<dbReference type="PANTHER" id="PTHR43289:SF6">
    <property type="entry name" value="SERINE_THREONINE-PROTEIN KINASE NEKL-3"/>
    <property type="match status" value="1"/>
</dbReference>
<keyword evidence="1" id="KW-0808">Transferase</keyword>
<dbReference type="SUPFAM" id="SSF56112">
    <property type="entry name" value="Protein kinase-like (PK-like)"/>
    <property type="match status" value="1"/>
</dbReference>
<gene>
    <name evidence="7" type="ORF">I7X12_15465</name>
</gene>